<reference evidence="2 3" key="1">
    <citation type="journal article" date="2020" name="Int. J. Syst. Evol. Microbiol.">
        <title>Reclassification of Streptomyces castelarensis and Streptomyces sporoclivatus as later heterotypic synonyms of Streptomyces antimycoticus.</title>
        <authorList>
            <person name="Komaki H."/>
            <person name="Tamura T."/>
        </authorList>
    </citation>
    <scope>NUCLEOTIDE SEQUENCE [LARGE SCALE GENOMIC DNA]</scope>
    <source>
        <strain evidence="2 3">NBRC 100767</strain>
    </source>
</reference>
<protein>
    <submittedName>
        <fullName evidence="2">Uncharacterized protein</fullName>
    </submittedName>
</protein>
<evidence type="ECO:0000256" key="1">
    <source>
        <dbReference type="SAM" id="MobiDB-lite"/>
    </source>
</evidence>
<dbReference type="Proteomes" id="UP000463951">
    <property type="component" value="Chromosome"/>
</dbReference>
<dbReference type="EMBL" id="AP019620">
    <property type="protein sequence ID" value="BBJ42576.1"/>
    <property type="molecule type" value="Genomic_DNA"/>
</dbReference>
<name>A0A499V2F9_9ACTN</name>
<accession>A0A499V2F9</accession>
<evidence type="ECO:0000313" key="3">
    <source>
        <dbReference type="Proteomes" id="UP000463951"/>
    </source>
</evidence>
<proteinExistence type="predicted"/>
<feature type="region of interest" description="Disordered" evidence="1">
    <location>
        <begin position="38"/>
        <end position="64"/>
    </location>
</feature>
<organism evidence="2 3">
    <name type="scientific">Streptomyces antimycoticus</name>
    <dbReference type="NCBI Taxonomy" id="68175"/>
    <lineage>
        <taxon>Bacteria</taxon>
        <taxon>Bacillati</taxon>
        <taxon>Actinomycetota</taxon>
        <taxon>Actinomycetes</taxon>
        <taxon>Kitasatosporales</taxon>
        <taxon>Streptomycetaceae</taxon>
        <taxon>Streptomyces</taxon>
        <taxon>Streptomyces violaceusniger group</taxon>
    </lineage>
</organism>
<sequence length="96" mass="10519">MNAGTEVLPTGSRRYSTVEANRGASPEACLEAFPEAFSEEETIPRTTTTATTTTKPTKSAERREVRCHEIERISLSFPSLAPILRSPRPPPLPPKP</sequence>
<gene>
    <name evidence="2" type="ORF">SSPO_052940</name>
</gene>
<feature type="compositionally biased region" description="Low complexity" evidence="1">
    <location>
        <begin position="44"/>
        <end position="57"/>
    </location>
</feature>
<evidence type="ECO:0000313" key="2">
    <source>
        <dbReference type="EMBL" id="BBJ42576.1"/>
    </source>
</evidence>
<dbReference type="AlphaFoldDB" id="A0A499V2F9"/>